<evidence type="ECO:0000313" key="5">
    <source>
        <dbReference type="Proteomes" id="UP000559256"/>
    </source>
</evidence>
<organism evidence="4 5">
    <name type="scientific">Tetrapyrgos nigripes</name>
    <dbReference type="NCBI Taxonomy" id="182062"/>
    <lineage>
        <taxon>Eukaryota</taxon>
        <taxon>Fungi</taxon>
        <taxon>Dikarya</taxon>
        <taxon>Basidiomycota</taxon>
        <taxon>Agaricomycotina</taxon>
        <taxon>Agaricomycetes</taxon>
        <taxon>Agaricomycetidae</taxon>
        <taxon>Agaricales</taxon>
        <taxon>Marasmiineae</taxon>
        <taxon>Marasmiaceae</taxon>
        <taxon>Tetrapyrgos</taxon>
    </lineage>
</organism>
<keyword evidence="2" id="KW-0472">Membrane</keyword>
<protein>
    <recommendedName>
        <fullName evidence="3">DUF6535 domain-containing protein</fullName>
    </recommendedName>
</protein>
<dbReference type="AlphaFoldDB" id="A0A8H5G8H9"/>
<keyword evidence="2" id="KW-0812">Transmembrane</keyword>
<dbReference type="Pfam" id="PF20153">
    <property type="entry name" value="DUF6535"/>
    <property type="match status" value="1"/>
</dbReference>
<feature type="transmembrane region" description="Helical" evidence="2">
    <location>
        <begin position="181"/>
        <end position="199"/>
    </location>
</feature>
<feature type="domain" description="DUF6535" evidence="3">
    <location>
        <begin position="86"/>
        <end position="262"/>
    </location>
</feature>
<reference evidence="4 5" key="1">
    <citation type="journal article" date="2020" name="ISME J.">
        <title>Uncovering the hidden diversity of litter-decomposition mechanisms in mushroom-forming fungi.</title>
        <authorList>
            <person name="Floudas D."/>
            <person name="Bentzer J."/>
            <person name="Ahren D."/>
            <person name="Johansson T."/>
            <person name="Persson P."/>
            <person name="Tunlid A."/>
        </authorList>
    </citation>
    <scope>NUCLEOTIDE SEQUENCE [LARGE SCALE GENOMIC DNA]</scope>
    <source>
        <strain evidence="4 5">CBS 291.85</strain>
    </source>
</reference>
<name>A0A8H5G8H9_9AGAR</name>
<dbReference type="OrthoDB" id="2756178at2759"/>
<evidence type="ECO:0000313" key="4">
    <source>
        <dbReference type="EMBL" id="KAF5360160.1"/>
    </source>
</evidence>
<feature type="transmembrane region" description="Helical" evidence="2">
    <location>
        <begin position="266"/>
        <end position="294"/>
    </location>
</feature>
<dbReference type="EMBL" id="JAACJM010000044">
    <property type="protein sequence ID" value="KAF5360160.1"/>
    <property type="molecule type" value="Genomic_DNA"/>
</dbReference>
<evidence type="ECO:0000256" key="2">
    <source>
        <dbReference type="SAM" id="Phobius"/>
    </source>
</evidence>
<keyword evidence="5" id="KW-1185">Reference proteome</keyword>
<proteinExistence type="predicted"/>
<keyword evidence="2" id="KW-1133">Transmembrane helix</keyword>
<dbReference type="Proteomes" id="UP000559256">
    <property type="component" value="Unassembled WGS sequence"/>
</dbReference>
<evidence type="ECO:0000256" key="1">
    <source>
        <dbReference type="SAM" id="MobiDB-lite"/>
    </source>
</evidence>
<comment type="caution">
    <text evidence="4">The sequence shown here is derived from an EMBL/GenBank/DDBJ whole genome shotgun (WGS) entry which is preliminary data.</text>
</comment>
<evidence type="ECO:0000259" key="3">
    <source>
        <dbReference type="Pfam" id="PF20153"/>
    </source>
</evidence>
<sequence>MANPRVLPSDMQQRLHVPQTRLSSLSSTRHLDPGVSPGQHPRSSVSNEGASYMSWTEKVYEPDSSTRLWKEGEPYRFAPKRRGDPWEYCMKRVDNYDDEMCRGWNEDIDTLLVFAGLFSASSTAFLIESYHWLQDDPGDVTVQLLTQLTVLIANSTNQPIPTHNSSPFQNNTLAAVRINTAWFLSLLLALAAVSLGILCKQWLREHRRDTPTSSPKETLELRQIRHESFEKWHIPLLFSAMPLLLQLALVLFFAGVLDLLWSLNYFVAGFCTAVVGASVFILVWTTVVPAYYLIKRPEMIFSDDVPLCPYKSPQAWLFYQLLLLLPFKELKRKTYFADWTMTDLHILRNHFPSTQTNARTHLVRGLRWMIALFSDSTVMASNIFHCLQGLSTEVAAIATGQSGEISKDAIFYKFFQHSSWDPDTGRFLAELFIRQLNGPYHTSGVGDALGSFWNLAYLNLIDDDPQNGLPNELLRQIIASVQVYIADDRITLLDMSPLFMICQQLWKHPIQSVREHSTELLDEFERWITRAGGDLHLTFLPHLASALTEIIYAENDRSPISVLISSDRGPRFIRILNELMATRGIDMDRYSLQDMPMSWEDAKAKVVRLSGLSNEYFDVLKFPPPSPIQDAESEYDVQVDTATESFLQVPSVLSGESRSKLD</sequence>
<accession>A0A8H5G8H9</accession>
<feature type="transmembrane region" description="Helical" evidence="2">
    <location>
        <begin position="232"/>
        <end position="254"/>
    </location>
</feature>
<dbReference type="InterPro" id="IPR045338">
    <property type="entry name" value="DUF6535"/>
</dbReference>
<gene>
    <name evidence="4" type="ORF">D9758_011365</name>
</gene>
<feature type="region of interest" description="Disordered" evidence="1">
    <location>
        <begin position="1"/>
        <end position="49"/>
    </location>
</feature>